<dbReference type="Gene3D" id="2.30.40.10">
    <property type="entry name" value="Urease, subunit C, domain 1"/>
    <property type="match status" value="1"/>
</dbReference>
<dbReference type="InterPro" id="IPR011059">
    <property type="entry name" value="Metal-dep_hydrolase_composite"/>
</dbReference>
<dbReference type="Gene3D" id="3.20.20.140">
    <property type="entry name" value="Metal-dependent hydrolases"/>
    <property type="match status" value="1"/>
</dbReference>
<reference evidence="3 4" key="1">
    <citation type="submission" date="2022-08" db="EMBL/GenBank/DDBJ databases">
        <title>Reclassification of Massilia species as members of the genera Telluria, Duganella, Pseudoduganella, Mokoshia gen. nov. and Zemynaea gen. nov. using orthogonal and non-orthogonal genome-based approaches.</title>
        <authorList>
            <person name="Bowman J.P."/>
        </authorList>
    </citation>
    <scope>NUCLEOTIDE SEQUENCE [LARGE SCALE GENOMIC DNA]</scope>
    <source>
        <strain evidence="3 4">JCM 31606</strain>
    </source>
</reference>
<dbReference type="EMBL" id="JANUGU010000009">
    <property type="protein sequence ID" value="MCS0660551.1"/>
    <property type="molecule type" value="Genomic_DNA"/>
</dbReference>
<keyword evidence="4" id="KW-1185">Reference proteome</keyword>
<dbReference type="PANTHER" id="PTHR43135:SF3">
    <property type="entry name" value="ALPHA-D-RIBOSE 1-METHYLPHOSPHONATE 5-TRIPHOSPHATE DIPHOSPHATASE"/>
    <property type="match status" value="1"/>
</dbReference>
<evidence type="ECO:0000256" key="1">
    <source>
        <dbReference type="SAM" id="SignalP"/>
    </source>
</evidence>
<evidence type="ECO:0000313" key="4">
    <source>
        <dbReference type="Proteomes" id="UP001204621"/>
    </source>
</evidence>
<feature type="chain" id="PRO_5045996009" evidence="1">
    <location>
        <begin position="22"/>
        <end position="404"/>
    </location>
</feature>
<feature type="domain" description="Amidohydrolase-related" evidence="2">
    <location>
        <begin position="74"/>
        <end position="393"/>
    </location>
</feature>
<evidence type="ECO:0000259" key="2">
    <source>
        <dbReference type="Pfam" id="PF01979"/>
    </source>
</evidence>
<protein>
    <submittedName>
        <fullName evidence="3">Amidohydrolase family protein</fullName>
    </submittedName>
</protein>
<comment type="caution">
    <text evidence="3">The sequence shown here is derived from an EMBL/GenBank/DDBJ whole genome shotgun (WGS) entry which is preliminary data.</text>
</comment>
<dbReference type="Proteomes" id="UP001204621">
    <property type="component" value="Unassembled WGS sequence"/>
</dbReference>
<dbReference type="Pfam" id="PF01979">
    <property type="entry name" value="Amidohydro_1"/>
    <property type="match status" value="1"/>
</dbReference>
<keyword evidence="1" id="KW-0732">Signal</keyword>
<dbReference type="InterPro" id="IPR006680">
    <property type="entry name" value="Amidohydro-rel"/>
</dbReference>
<evidence type="ECO:0000313" key="3">
    <source>
        <dbReference type="EMBL" id="MCS0660551.1"/>
    </source>
</evidence>
<feature type="signal peptide" evidence="1">
    <location>
        <begin position="1"/>
        <end position="21"/>
    </location>
</feature>
<dbReference type="InterPro" id="IPR051781">
    <property type="entry name" value="Metallo-dep_Hydrolase"/>
</dbReference>
<sequence>MKMQSVILAAAMSFAFGNCWASDLAIVHAKIYKEPGAAPVVDGTVLIHDGRIAAVSKDVPLPSGTTVLPCDGCVVFAGFWNAHVHFTEPKWLGASTLPRDKLEQQLRDMLTHAGFTSVVDTGSDPGVTTALRRRIDSGEVAGPHIRTAGLPLYPAHALPFYLAGLPAEVRAMLPQPESADEARRIVLANRAEGADITKLFTGSIVAPDKVVPMREDIAAAAVLQSHQLGLLVFAHATNLAGVRVAMASGVDVLAHAPEDVGGIDSSLIRELARKRLAIIPTLKLFSQDHNIGEIRSVVLQAHRAGVRLVFGTDTGFLTDYDVAEEFRQLTLAGLGTDDILTMLTTAPAALFKIDGHQGRVSPGMDGDLTVLGADPKTDGIRAFSDVRYTIRGGQLLFTGSRDGR</sequence>
<gene>
    <name evidence="3" type="ORF">NX778_20970</name>
</gene>
<name>A0ABT2D2S7_9BURK</name>
<dbReference type="RefSeq" id="WP_258813749.1">
    <property type="nucleotide sequence ID" value="NZ_JANUGU010000009.1"/>
</dbReference>
<proteinExistence type="predicted"/>
<dbReference type="SUPFAM" id="SSF51338">
    <property type="entry name" value="Composite domain of metallo-dependent hydrolases"/>
    <property type="match status" value="1"/>
</dbReference>
<organism evidence="3 4">
    <name type="scientific">Massilia terrae</name>
    <dbReference type="NCBI Taxonomy" id="1811224"/>
    <lineage>
        <taxon>Bacteria</taxon>
        <taxon>Pseudomonadati</taxon>
        <taxon>Pseudomonadota</taxon>
        <taxon>Betaproteobacteria</taxon>
        <taxon>Burkholderiales</taxon>
        <taxon>Oxalobacteraceae</taxon>
        <taxon>Telluria group</taxon>
        <taxon>Massilia</taxon>
    </lineage>
</organism>
<accession>A0ABT2D2S7</accession>
<dbReference type="InterPro" id="IPR032466">
    <property type="entry name" value="Metal_Hydrolase"/>
</dbReference>
<dbReference type="PANTHER" id="PTHR43135">
    <property type="entry name" value="ALPHA-D-RIBOSE 1-METHYLPHOSPHONATE 5-TRIPHOSPHATE DIPHOSPHATASE"/>
    <property type="match status" value="1"/>
</dbReference>
<dbReference type="SUPFAM" id="SSF51556">
    <property type="entry name" value="Metallo-dependent hydrolases"/>
    <property type="match status" value="1"/>
</dbReference>